<evidence type="ECO:0000259" key="14">
    <source>
        <dbReference type="Pfam" id="PF01180"/>
    </source>
</evidence>
<evidence type="ECO:0000256" key="3">
    <source>
        <dbReference type="ARBA" id="ARBA00005161"/>
    </source>
</evidence>
<dbReference type="NCBIfam" id="NF003646">
    <property type="entry name" value="PRK05286.1-4"/>
    <property type="match status" value="1"/>
</dbReference>
<dbReference type="UniPathway" id="UPA00070">
    <property type="reaction ID" value="UER00946"/>
</dbReference>
<dbReference type="InterPro" id="IPR005720">
    <property type="entry name" value="Dihydroorotate_DH_cat"/>
</dbReference>
<dbReference type="SUPFAM" id="SSF51395">
    <property type="entry name" value="FMN-linked oxidoreductases"/>
    <property type="match status" value="1"/>
</dbReference>
<evidence type="ECO:0000256" key="11">
    <source>
        <dbReference type="ARBA" id="ARBA00023136"/>
    </source>
</evidence>
<dbReference type="NCBIfam" id="NF003645">
    <property type="entry name" value="PRK05286.1-2"/>
    <property type="match status" value="1"/>
</dbReference>
<proteinExistence type="inferred from homology"/>
<dbReference type="NCBIfam" id="NF003652">
    <property type="entry name" value="PRK05286.2-5"/>
    <property type="match status" value="1"/>
</dbReference>
<feature type="domain" description="Dihydroorotate dehydrogenase catalytic" evidence="14">
    <location>
        <begin position="51"/>
        <end position="341"/>
    </location>
</feature>
<dbReference type="Proteomes" id="UP000245790">
    <property type="component" value="Unassembled WGS sequence"/>
</dbReference>
<comment type="similarity">
    <text evidence="4 13">Belongs to the dihydroorotate dehydrogenase family. Type 2 subfamily.</text>
</comment>
<dbReference type="PANTHER" id="PTHR48109:SF4">
    <property type="entry name" value="DIHYDROOROTATE DEHYDROGENASE (QUINONE), MITOCHONDRIAL"/>
    <property type="match status" value="1"/>
</dbReference>
<dbReference type="InterPro" id="IPR013785">
    <property type="entry name" value="Aldolase_TIM"/>
</dbReference>
<dbReference type="Pfam" id="PF01180">
    <property type="entry name" value="DHO_dh"/>
    <property type="match status" value="1"/>
</dbReference>
<dbReference type="PIRSF" id="PIRSF000164">
    <property type="entry name" value="DHO_oxidase"/>
    <property type="match status" value="1"/>
</dbReference>
<gene>
    <name evidence="13" type="primary">pyrD</name>
    <name evidence="15" type="ORF">C8D97_1202</name>
</gene>
<evidence type="ECO:0000313" key="16">
    <source>
        <dbReference type="Proteomes" id="UP000245790"/>
    </source>
</evidence>
<keyword evidence="8 13" id="KW-0288">FMN</keyword>
<comment type="subunit">
    <text evidence="5 13">Monomer.</text>
</comment>
<dbReference type="InterPro" id="IPR005719">
    <property type="entry name" value="Dihydroorotate_DH_2"/>
</dbReference>
<dbReference type="HAMAP" id="MF_00225">
    <property type="entry name" value="DHO_dh_type2"/>
    <property type="match status" value="1"/>
</dbReference>
<feature type="binding site" evidence="13">
    <location>
        <position position="89"/>
    </location>
    <ligand>
        <name>FMN</name>
        <dbReference type="ChEBI" id="CHEBI:58210"/>
    </ligand>
</feature>
<reference evidence="15 16" key="1">
    <citation type="submission" date="2018-05" db="EMBL/GenBank/DDBJ databases">
        <title>Genomic Encyclopedia of Type Strains, Phase IV (KMG-IV): sequencing the most valuable type-strain genomes for metagenomic binning, comparative biology and taxonomic classification.</title>
        <authorList>
            <person name="Goeker M."/>
        </authorList>
    </citation>
    <scope>NUCLEOTIDE SEQUENCE [LARGE SCALE GENOMIC DNA]</scope>
    <source>
        <strain evidence="15 16">DSM 25350</strain>
    </source>
</reference>
<evidence type="ECO:0000256" key="8">
    <source>
        <dbReference type="ARBA" id="ARBA00022643"/>
    </source>
</evidence>
<feature type="active site" description="Nucleophile" evidence="13">
    <location>
        <position position="178"/>
    </location>
</feature>
<feature type="binding site" evidence="13">
    <location>
        <position position="175"/>
    </location>
    <ligand>
        <name>substrate</name>
    </ligand>
</feature>
<feature type="binding site" evidence="13">
    <location>
        <position position="220"/>
    </location>
    <ligand>
        <name>FMN</name>
        <dbReference type="ChEBI" id="CHEBI:58210"/>
    </ligand>
</feature>
<sequence>MINSAYPLLRPLLFSMDPEKAHDFSLSMMRKLQDSPFRFLLKQPMVEDPFELFGLTFPNRVGLAAGLDKNGAYIDALGALGFGFIEVGTVTPLAQPGNDKPRMFRLPESEAIINRMGFNNDGVDQLVENVKQSHYSGVLGINIGKNKNTPEEKAVDDYMIGMEKVYPYADYITVNISSPNTPGLRDLQFGEVLDHLLQSIKQKQQSLAKQHNKHVAVLVKIAPDLADNEIEQVADSFVSHKIDGIIATNTTLSREKVKGQAYADETGGLSGKPLVDDSTLVLAKLNEALKGQVPTIGVGGIYNGDSALNKIKAGASLVQIYSCFIYQGPALISEVAKTLKQYR</sequence>
<dbReference type="InterPro" id="IPR050074">
    <property type="entry name" value="DHO_dehydrogenase"/>
</dbReference>
<comment type="pathway">
    <text evidence="3 13">Pyrimidine metabolism; UMP biosynthesis via de novo pathway; orotate from (S)-dihydroorotate (quinone route): step 1/1.</text>
</comment>
<protein>
    <recommendedName>
        <fullName evidence="13">Dihydroorotate dehydrogenase (quinone)</fullName>
        <ecNumber evidence="13">1.3.5.2</ecNumber>
    </recommendedName>
    <alternativeName>
        <fullName evidence="13">DHOdehase</fullName>
        <shortName evidence="13">DHOD</shortName>
        <shortName evidence="13">DHODase</shortName>
    </alternativeName>
    <alternativeName>
        <fullName evidence="13">Dihydroorotate oxidase</fullName>
    </alternativeName>
</protein>
<dbReference type="GO" id="GO:0006207">
    <property type="term" value="P:'de novo' pyrimidine nucleobase biosynthetic process"/>
    <property type="evidence" value="ECO:0007669"/>
    <property type="project" value="UniProtKB-UniRule"/>
</dbReference>
<dbReference type="InterPro" id="IPR001295">
    <property type="entry name" value="Dihydroorotate_DH_CS"/>
</dbReference>
<evidence type="ECO:0000256" key="4">
    <source>
        <dbReference type="ARBA" id="ARBA00005359"/>
    </source>
</evidence>
<dbReference type="OrthoDB" id="9802377at2"/>
<dbReference type="InterPro" id="IPR012135">
    <property type="entry name" value="Dihydroorotate_DH_1_2"/>
</dbReference>
<feature type="binding site" evidence="13">
    <location>
        <position position="142"/>
    </location>
    <ligand>
        <name>FMN</name>
        <dbReference type="ChEBI" id="CHEBI:58210"/>
    </ligand>
</feature>
<comment type="caution">
    <text evidence="15">The sequence shown here is derived from an EMBL/GenBank/DDBJ whole genome shotgun (WGS) entry which is preliminary data.</text>
</comment>
<evidence type="ECO:0000256" key="1">
    <source>
        <dbReference type="ARBA" id="ARBA00003125"/>
    </source>
</evidence>
<feature type="binding site" evidence="13">
    <location>
        <position position="271"/>
    </location>
    <ligand>
        <name>FMN</name>
        <dbReference type="ChEBI" id="CHEBI:58210"/>
    </ligand>
</feature>
<organism evidence="15 16">
    <name type="scientific">Pleionea mediterranea</name>
    <dbReference type="NCBI Taxonomy" id="523701"/>
    <lineage>
        <taxon>Bacteria</taxon>
        <taxon>Pseudomonadati</taxon>
        <taxon>Pseudomonadota</taxon>
        <taxon>Gammaproteobacteria</taxon>
        <taxon>Oceanospirillales</taxon>
        <taxon>Pleioneaceae</taxon>
        <taxon>Pleionea</taxon>
    </lineage>
</organism>
<dbReference type="PANTHER" id="PTHR48109">
    <property type="entry name" value="DIHYDROOROTATE DEHYDROGENASE (QUINONE), MITOCHONDRIAL-RELATED"/>
    <property type="match status" value="1"/>
</dbReference>
<comment type="cofactor">
    <cofactor evidence="13">
        <name>FMN</name>
        <dbReference type="ChEBI" id="CHEBI:58210"/>
    </cofactor>
    <text evidence="13">Binds 1 FMN per subunit.</text>
</comment>
<dbReference type="NCBIfam" id="NF003644">
    <property type="entry name" value="PRK05286.1-1"/>
    <property type="match status" value="1"/>
</dbReference>
<dbReference type="GO" id="GO:0005737">
    <property type="term" value="C:cytoplasm"/>
    <property type="evidence" value="ECO:0007669"/>
    <property type="project" value="InterPro"/>
</dbReference>
<feature type="binding site" evidence="13">
    <location>
        <position position="248"/>
    </location>
    <ligand>
        <name>FMN</name>
        <dbReference type="ChEBI" id="CHEBI:58210"/>
    </ligand>
</feature>
<evidence type="ECO:0000256" key="9">
    <source>
        <dbReference type="ARBA" id="ARBA00022975"/>
    </source>
</evidence>
<evidence type="ECO:0000256" key="7">
    <source>
        <dbReference type="ARBA" id="ARBA00022630"/>
    </source>
</evidence>
<dbReference type="RefSeq" id="WP_109765151.1">
    <property type="nucleotide sequence ID" value="NZ_QGGU01000020.1"/>
</dbReference>
<dbReference type="AlphaFoldDB" id="A0A316F8U8"/>
<keyword evidence="16" id="KW-1185">Reference proteome</keyword>
<feature type="binding site" evidence="13">
    <location>
        <begin position="249"/>
        <end position="250"/>
    </location>
    <ligand>
        <name>substrate</name>
    </ligand>
</feature>
<evidence type="ECO:0000256" key="10">
    <source>
        <dbReference type="ARBA" id="ARBA00023002"/>
    </source>
</evidence>
<dbReference type="PROSITE" id="PS00911">
    <property type="entry name" value="DHODEHASE_1"/>
    <property type="match status" value="1"/>
</dbReference>
<feature type="binding site" evidence="13">
    <location>
        <begin position="321"/>
        <end position="322"/>
    </location>
    <ligand>
        <name>FMN</name>
        <dbReference type="ChEBI" id="CHEBI:58210"/>
    </ligand>
</feature>
<comment type="catalytic activity">
    <reaction evidence="12 13">
        <text>(S)-dihydroorotate + a quinone = orotate + a quinol</text>
        <dbReference type="Rhea" id="RHEA:30187"/>
        <dbReference type="ChEBI" id="CHEBI:24646"/>
        <dbReference type="ChEBI" id="CHEBI:30839"/>
        <dbReference type="ChEBI" id="CHEBI:30864"/>
        <dbReference type="ChEBI" id="CHEBI:132124"/>
        <dbReference type="EC" id="1.3.5.2"/>
    </reaction>
</comment>
<dbReference type="GO" id="GO:0044205">
    <property type="term" value="P:'de novo' UMP biosynthetic process"/>
    <property type="evidence" value="ECO:0007669"/>
    <property type="project" value="UniProtKB-UniRule"/>
</dbReference>
<keyword evidence="6 13" id="KW-1003">Cell membrane</keyword>
<evidence type="ECO:0000256" key="5">
    <source>
        <dbReference type="ARBA" id="ARBA00011245"/>
    </source>
</evidence>
<evidence type="ECO:0000256" key="6">
    <source>
        <dbReference type="ARBA" id="ARBA00022475"/>
    </source>
</evidence>
<keyword evidence="9 13" id="KW-0665">Pyrimidine biosynthesis</keyword>
<evidence type="ECO:0000313" key="15">
    <source>
        <dbReference type="EMBL" id="PWK41904.1"/>
    </source>
</evidence>
<dbReference type="Gene3D" id="3.20.20.70">
    <property type="entry name" value="Aldolase class I"/>
    <property type="match status" value="1"/>
</dbReference>
<feature type="binding site" evidence="13">
    <location>
        <position position="180"/>
    </location>
    <ligand>
        <name>substrate</name>
    </ligand>
</feature>
<keyword evidence="10 13" id="KW-0560">Oxidoreductase</keyword>
<dbReference type="NCBIfam" id="TIGR01036">
    <property type="entry name" value="pyrD_sub2"/>
    <property type="match status" value="1"/>
</dbReference>
<evidence type="ECO:0000256" key="2">
    <source>
        <dbReference type="ARBA" id="ARBA00004202"/>
    </source>
</evidence>
<feature type="binding site" evidence="13">
    <location>
        <position position="69"/>
    </location>
    <ligand>
        <name>substrate</name>
    </ligand>
</feature>
<comment type="subcellular location">
    <subcellularLocation>
        <location evidence="2 13">Cell membrane</location>
        <topology evidence="2 13">Peripheral membrane protein</topology>
    </subcellularLocation>
</comment>
<feature type="binding site" evidence="13">
    <location>
        <begin position="65"/>
        <end position="69"/>
    </location>
    <ligand>
        <name>FMN</name>
        <dbReference type="ChEBI" id="CHEBI:58210"/>
    </ligand>
</feature>
<evidence type="ECO:0000256" key="13">
    <source>
        <dbReference type="HAMAP-Rule" id="MF_00225"/>
    </source>
</evidence>
<dbReference type="EMBL" id="QGGU01000020">
    <property type="protein sequence ID" value="PWK41904.1"/>
    <property type="molecule type" value="Genomic_DNA"/>
</dbReference>
<name>A0A316F8U8_9GAMM</name>
<dbReference type="GO" id="GO:0106430">
    <property type="term" value="F:dihydroorotate dehydrogenase (quinone) activity"/>
    <property type="evidence" value="ECO:0007669"/>
    <property type="project" value="UniProtKB-EC"/>
</dbReference>
<dbReference type="GO" id="GO:0005886">
    <property type="term" value="C:plasma membrane"/>
    <property type="evidence" value="ECO:0007669"/>
    <property type="project" value="UniProtKB-SubCell"/>
</dbReference>
<feature type="binding site" evidence="13">
    <location>
        <position position="175"/>
    </location>
    <ligand>
        <name>FMN</name>
        <dbReference type="ChEBI" id="CHEBI:58210"/>
    </ligand>
</feature>
<dbReference type="FunFam" id="3.20.20.70:FF:000028">
    <property type="entry name" value="Dihydroorotate dehydrogenase (quinone)"/>
    <property type="match status" value="1"/>
</dbReference>
<accession>A0A316F8U8</accession>
<comment type="function">
    <text evidence="1 13">Catalyzes the conversion of dihydroorotate to orotate with quinone as electron acceptor.</text>
</comment>
<keyword evidence="7 13" id="KW-0285">Flavoprotein</keyword>
<evidence type="ECO:0000256" key="12">
    <source>
        <dbReference type="ARBA" id="ARBA00048639"/>
    </source>
</evidence>
<dbReference type="CDD" id="cd04738">
    <property type="entry name" value="DHOD_2_like"/>
    <property type="match status" value="1"/>
</dbReference>
<feature type="binding site" evidence="13">
    <location>
        <position position="300"/>
    </location>
    <ligand>
        <name>FMN</name>
        <dbReference type="ChEBI" id="CHEBI:58210"/>
    </ligand>
</feature>
<dbReference type="EC" id="1.3.5.2" evidence="13"/>
<feature type="binding site" evidence="13">
    <location>
        <begin position="114"/>
        <end position="118"/>
    </location>
    <ligand>
        <name>substrate</name>
    </ligand>
</feature>
<keyword evidence="11 13" id="KW-0472">Membrane</keyword>